<dbReference type="SUPFAM" id="SSF57850">
    <property type="entry name" value="RING/U-box"/>
    <property type="match status" value="1"/>
</dbReference>
<dbReference type="PROSITE" id="PS50145">
    <property type="entry name" value="ZF_TRAF"/>
    <property type="match status" value="1"/>
</dbReference>
<dbReference type="InterPro" id="IPR001841">
    <property type="entry name" value="Znf_RING"/>
</dbReference>
<keyword evidence="3 4" id="KW-0862">Zinc</keyword>
<dbReference type="Pfam" id="PF13923">
    <property type="entry name" value="zf-C3HC4_2"/>
    <property type="match status" value="1"/>
</dbReference>
<dbReference type="AlphaFoldDB" id="A0AAD3YCR0"/>
<dbReference type="GO" id="GO:0008270">
    <property type="term" value="F:zinc ion binding"/>
    <property type="evidence" value="ECO:0007669"/>
    <property type="project" value="UniProtKB-KW"/>
</dbReference>
<dbReference type="PANTHER" id="PTHR10131:SF94">
    <property type="entry name" value="TNF RECEPTOR-ASSOCIATED FACTOR 4"/>
    <property type="match status" value="1"/>
</dbReference>
<evidence type="ECO:0000256" key="3">
    <source>
        <dbReference type="ARBA" id="ARBA00022833"/>
    </source>
</evidence>
<dbReference type="SMART" id="SM00184">
    <property type="entry name" value="RING"/>
    <property type="match status" value="1"/>
</dbReference>
<evidence type="ECO:0000313" key="8">
    <source>
        <dbReference type="EMBL" id="GMK58326.1"/>
    </source>
</evidence>
<dbReference type="InterPro" id="IPR013083">
    <property type="entry name" value="Znf_RING/FYVE/PHD"/>
</dbReference>
<feature type="compositionally biased region" description="Low complexity" evidence="5">
    <location>
        <begin position="271"/>
        <end position="280"/>
    </location>
</feature>
<dbReference type="InterPro" id="IPR001293">
    <property type="entry name" value="Znf_TRAF"/>
</dbReference>
<keyword evidence="2 4" id="KW-0863">Zinc-finger</keyword>
<dbReference type="Gene3D" id="3.30.40.10">
    <property type="entry name" value="Zinc/RING finger domain, C3HC4 (zinc finger)"/>
    <property type="match status" value="3"/>
</dbReference>
<dbReference type="PROSITE" id="PS50089">
    <property type="entry name" value="ZF_RING_2"/>
    <property type="match status" value="1"/>
</dbReference>
<evidence type="ECO:0000256" key="2">
    <source>
        <dbReference type="ARBA" id="ARBA00022771"/>
    </source>
</evidence>
<feature type="compositionally biased region" description="Low complexity" evidence="5">
    <location>
        <begin position="455"/>
        <end position="466"/>
    </location>
</feature>
<reference evidence="8" key="1">
    <citation type="journal article" date="2023" name="BMC Genomics">
        <title>Chromosome-level genome assemblies of Cutaneotrichosporon spp. (Trichosporonales, Basidiomycota) reveal imbalanced evolution between nucleotide sequences and chromosome synteny.</title>
        <authorList>
            <person name="Kobayashi Y."/>
            <person name="Kayamori A."/>
            <person name="Aoki K."/>
            <person name="Shiwa Y."/>
            <person name="Matsutani M."/>
            <person name="Fujita N."/>
            <person name="Sugita T."/>
            <person name="Iwasaki W."/>
            <person name="Tanaka N."/>
            <person name="Takashima M."/>
        </authorList>
    </citation>
    <scope>NUCLEOTIDE SEQUENCE</scope>
    <source>
        <strain evidence="8">HIS016</strain>
    </source>
</reference>
<feature type="zinc finger region" description="TRAF-type" evidence="4">
    <location>
        <begin position="101"/>
        <end position="170"/>
    </location>
</feature>
<proteinExistence type="predicted"/>
<dbReference type="Proteomes" id="UP001222932">
    <property type="component" value="Unassembled WGS sequence"/>
</dbReference>
<feature type="domain" description="TRAF-type" evidence="7">
    <location>
        <begin position="101"/>
        <end position="170"/>
    </location>
</feature>
<evidence type="ECO:0000256" key="4">
    <source>
        <dbReference type="PROSITE-ProRule" id="PRU00207"/>
    </source>
</evidence>
<sequence length="534" mass="57925">MAHHEVVYNYVEDVDPNLVCSICQSALVNPVTTASCKHTFCRDCITRAIAHSPTCPIDRSALTLSSLVDTEPLVQVMLDELKVRCEAPGCAKVMERGLLLAHLRTCSQAIVTCGDNECGLSMARHRLPHHRAYELTTMAHVHRWVCTKAPVPCTKSSRGCRAIVPRDELEGHLKTCPFEALSLFFTANDARFAALERQHEELRTQNEGLRAQLWSLGRSHLVPRGPLGGQDPALSPMPQEPSLGTPLSASRDESPSSPSPNATRLDPLSPPAVAATASTSDQLPPTREQPLFIPQSFLSPPPRLSYTDWVSGRLPPPSAYGDGCAALRAALIHLAAGLDASERRNEVRIMTETLRVQEEVATLRAIVSPMRMQVLAERPNSPAISRFPSFNVYVNTTQTQTQTQAQDLPTPPLSTSHSGPASEAHSDTEEDLDWSNRASIRESVVFSAQDVYPRSSSGSFVSTASATPPPTRWTGRPLAFPPPGPASGETQPRSPTRRLRIGSQGSFIGSSLGSTLASSSLGATILRRRESSRH</sequence>
<organism evidence="8 9">
    <name type="scientific">Cutaneotrichosporon spelunceum</name>
    <dbReference type="NCBI Taxonomy" id="1672016"/>
    <lineage>
        <taxon>Eukaryota</taxon>
        <taxon>Fungi</taxon>
        <taxon>Dikarya</taxon>
        <taxon>Basidiomycota</taxon>
        <taxon>Agaricomycotina</taxon>
        <taxon>Tremellomycetes</taxon>
        <taxon>Trichosporonales</taxon>
        <taxon>Trichosporonaceae</taxon>
        <taxon>Cutaneotrichosporon</taxon>
    </lineage>
</organism>
<dbReference type="PROSITE" id="PS00518">
    <property type="entry name" value="ZF_RING_1"/>
    <property type="match status" value="1"/>
</dbReference>
<evidence type="ECO:0008006" key="10">
    <source>
        <dbReference type="Google" id="ProtNLM"/>
    </source>
</evidence>
<reference evidence="8" key="2">
    <citation type="submission" date="2023-06" db="EMBL/GenBank/DDBJ databases">
        <authorList>
            <person name="Kobayashi Y."/>
            <person name="Kayamori A."/>
            <person name="Aoki K."/>
            <person name="Shiwa Y."/>
            <person name="Fujita N."/>
            <person name="Sugita T."/>
            <person name="Iwasaki W."/>
            <person name="Tanaka N."/>
            <person name="Takashima M."/>
        </authorList>
    </citation>
    <scope>NUCLEOTIDE SEQUENCE</scope>
    <source>
        <strain evidence="8">HIS016</strain>
    </source>
</reference>
<evidence type="ECO:0000259" key="7">
    <source>
        <dbReference type="PROSITE" id="PS50145"/>
    </source>
</evidence>
<accession>A0AAD3YCR0</accession>
<keyword evidence="1 4" id="KW-0479">Metal-binding</keyword>
<dbReference type="SUPFAM" id="SSF49599">
    <property type="entry name" value="TRAF domain-like"/>
    <property type="match status" value="2"/>
</dbReference>
<comment type="caution">
    <text evidence="8">The sequence shown here is derived from an EMBL/GenBank/DDBJ whole genome shotgun (WGS) entry which is preliminary data.</text>
</comment>
<evidence type="ECO:0000313" key="9">
    <source>
        <dbReference type="Proteomes" id="UP001222932"/>
    </source>
</evidence>
<name>A0AAD3YCR0_9TREE</name>
<feature type="domain" description="RING-type" evidence="6">
    <location>
        <begin position="20"/>
        <end position="59"/>
    </location>
</feature>
<feature type="region of interest" description="Disordered" evidence="5">
    <location>
        <begin position="399"/>
        <end position="435"/>
    </location>
</feature>
<dbReference type="EMBL" id="BTCM01000005">
    <property type="protein sequence ID" value="GMK58326.1"/>
    <property type="molecule type" value="Genomic_DNA"/>
</dbReference>
<keyword evidence="9" id="KW-1185">Reference proteome</keyword>
<feature type="region of interest" description="Disordered" evidence="5">
    <location>
        <begin position="453"/>
        <end position="515"/>
    </location>
</feature>
<evidence type="ECO:0000256" key="5">
    <source>
        <dbReference type="SAM" id="MobiDB-lite"/>
    </source>
</evidence>
<evidence type="ECO:0000259" key="6">
    <source>
        <dbReference type="PROSITE" id="PS50089"/>
    </source>
</evidence>
<dbReference type="InterPro" id="IPR017907">
    <property type="entry name" value="Znf_RING_CS"/>
</dbReference>
<dbReference type="PANTHER" id="PTHR10131">
    <property type="entry name" value="TNF RECEPTOR ASSOCIATED FACTOR"/>
    <property type="match status" value="1"/>
</dbReference>
<evidence type="ECO:0000256" key="1">
    <source>
        <dbReference type="ARBA" id="ARBA00022723"/>
    </source>
</evidence>
<protein>
    <recommendedName>
        <fullName evidence="10">RING-type domain-containing protein</fullName>
    </recommendedName>
</protein>
<gene>
    <name evidence="8" type="ORF">CspeluHIS016_0503580</name>
</gene>
<feature type="region of interest" description="Disordered" evidence="5">
    <location>
        <begin position="222"/>
        <end position="297"/>
    </location>
</feature>